<dbReference type="AlphaFoldDB" id="A0A1I8C0K2"/>
<evidence type="ECO:0000313" key="2">
    <source>
        <dbReference type="Proteomes" id="UP000095281"/>
    </source>
</evidence>
<dbReference type="WBParaSite" id="MhA1_Contig840.frz3.gene9">
    <property type="protein sequence ID" value="MhA1_Contig840.frz3.gene9"/>
    <property type="gene ID" value="MhA1_Contig840.frz3.gene9"/>
</dbReference>
<accession>A0A1I8C0K2</accession>
<evidence type="ECO:0000256" key="1">
    <source>
        <dbReference type="SAM" id="Phobius"/>
    </source>
</evidence>
<reference evidence="3" key="1">
    <citation type="submission" date="2016-11" db="UniProtKB">
        <authorList>
            <consortium name="WormBaseParasite"/>
        </authorList>
    </citation>
    <scope>IDENTIFICATION</scope>
</reference>
<keyword evidence="2" id="KW-1185">Reference proteome</keyword>
<feature type="transmembrane region" description="Helical" evidence="1">
    <location>
        <begin position="12"/>
        <end position="33"/>
    </location>
</feature>
<sequence>MTLSVVVMEMGVILVLCHRIVKLWACGIIGVIGKKKLEIFNNSLQKRSPCPSPASTNSMLNIRRRLRTCSPYRDCHPMSMFQCNGNYSEVLPCVTPTMNNSTNTTNRPLPPPTTPLTINTGVGGPIVVDMLQSARIIASGALSAGLVQSMQINSTG</sequence>
<protein>
    <submittedName>
        <fullName evidence="3">Uncharacterized protein</fullName>
    </submittedName>
</protein>
<proteinExistence type="predicted"/>
<name>A0A1I8C0K2_MELHA</name>
<keyword evidence="1" id="KW-0472">Membrane</keyword>
<dbReference type="Proteomes" id="UP000095281">
    <property type="component" value="Unplaced"/>
</dbReference>
<organism evidence="2 3">
    <name type="scientific">Meloidogyne hapla</name>
    <name type="common">Root-knot nematode worm</name>
    <dbReference type="NCBI Taxonomy" id="6305"/>
    <lineage>
        <taxon>Eukaryota</taxon>
        <taxon>Metazoa</taxon>
        <taxon>Ecdysozoa</taxon>
        <taxon>Nematoda</taxon>
        <taxon>Chromadorea</taxon>
        <taxon>Rhabditida</taxon>
        <taxon>Tylenchina</taxon>
        <taxon>Tylenchomorpha</taxon>
        <taxon>Tylenchoidea</taxon>
        <taxon>Meloidogynidae</taxon>
        <taxon>Meloidogyninae</taxon>
        <taxon>Meloidogyne</taxon>
    </lineage>
</organism>
<keyword evidence="1" id="KW-0812">Transmembrane</keyword>
<keyword evidence="1" id="KW-1133">Transmembrane helix</keyword>
<evidence type="ECO:0000313" key="3">
    <source>
        <dbReference type="WBParaSite" id="MhA1_Contig840.frz3.gene9"/>
    </source>
</evidence>